<accession>A0ABM7RR48</accession>
<reference evidence="3 4" key="1">
    <citation type="submission" date="2016-04" db="EMBL/GenBank/DDBJ databases">
        <title>Complete genome sequence of Pseudomonas sp. LAB-08 isolated from TCE contaminated aquifer soil.</title>
        <authorList>
            <person name="Dohra H."/>
            <person name="Suzuki K."/>
            <person name="Fatma A."/>
            <person name="Inuzuka Y."/>
            <person name="Honjo M."/>
            <person name="Tashiro Y."/>
            <person name="Futamata H."/>
        </authorList>
    </citation>
    <scope>NUCLEOTIDE SEQUENCE [LARGE SCALE GENOMIC DNA]</scope>
    <source>
        <strain evidence="3 4">LAB-08</strain>
    </source>
</reference>
<proteinExistence type="predicted"/>
<feature type="compositionally biased region" description="Basic residues" evidence="1">
    <location>
        <begin position="247"/>
        <end position="257"/>
    </location>
</feature>
<evidence type="ECO:0000313" key="4">
    <source>
        <dbReference type="Proteomes" id="UP000218595"/>
    </source>
</evidence>
<keyword evidence="2" id="KW-1133">Transmembrane helix</keyword>
<keyword evidence="2" id="KW-0472">Membrane</keyword>
<dbReference type="RefSeq" id="WP_197706300.1">
    <property type="nucleotide sequence ID" value="NZ_AP017423.2"/>
</dbReference>
<protein>
    <submittedName>
        <fullName evidence="3">Uncharacterized protein</fullName>
    </submittedName>
</protein>
<keyword evidence="4" id="KW-1185">Reference proteome</keyword>
<keyword evidence="2" id="KW-0812">Transmembrane</keyword>
<organism evidence="3 4">
    <name type="scientific">Pseudomonas izuensis</name>
    <dbReference type="NCBI Taxonomy" id="2684212"/>
    <lineage>
        <taxon>Bacteria</taxon>
        <taxon>Pseudomonadati</taxon>
        <taxon>Pseudomonadota</taxon>
        <taxon>Gammaproteobacteria</taxon>
        <taxon>Pseudomonadales</taxon>
        <taxon>Pseudomonadaceae</taxon>
        <taxon>Pseudomonas</taxon>
    </lineage>
</organism>
<name>A0ABM7RR48_9PSED</name>
<sequence length="270" mass="30155">MEIFKFFDAYSIRARLFPAIIAAAPALAALALMISWKTFGLSNMIASLGLLVMLFAIADFSRARGRKIESKIYEEQGGIPSIVMFRRNDQTIDSHSKERYREFLAGMLKVAMPSPEEEHENQSAADVFYGQCGVWLRQNTRNSKVFPILFGENVTYGFRRNLLGVKHFALLLNVLVVAICILMLWHMSWDIEAPLGSKTTLVLIVAVAHAAYMIFAVNRNAVFDASRAYGRELILSCESFLVQSKTPARKTPARKSVSKIESSSPPPGQT</sequence>
<feature type="transmembrane region" description="Helical" evidence="2">
    <location>
        <begin position="199"/>
        <end position="217"/>
    </location>
</feature>
<evidence type="ECO:0000313" key="3">
    <source>
        <dbReference type="EMBL" id="BCX67806.1"/>
    </source>
</evidence>
<gene>
    <name evidence="3" type="ORF">LAB08_R24430</name>
</gene>
<dbReference type="Proteomes" id="UP000218595">
    <property type="component" value="Chromosome"/>
</dbReference>
<feature type="transmembrane region" description="Helical" evidence="2">
    <location>
        <begin position="40"/>
        <end position="58"/>
    </location>
</feature>
<evidence type="ECO:0000256" key="2">
    <source>
        <dbReference type="SAM" id="Phobius"/>
    </source>
</evidence>
<feature type="transmembrane region" description="Helical" evidence="2">
    <location>
        <begin position="12"/>
        <end position="34"/>
    </location>
</feature>
<dbReference type="EMBL" id="AP017423">
    <property type="protein sequence ID" value="BCX67806.1"/>
    <property type="molecule type" value="Genomic_DNA"/>
</dbReference>
<feature type="region of interest" description="Disordered" evidence="1">
    <location>
        <begin position="245"/>
        <end position="270"/>
    </location>
</feature>
<feature type="transmembrane region" description="Helical" evidence="2">
    <location>
        <begin position="168"/>
        <end position="187"/>
    </location>
</feature>
<evidence type="ECO:0000256" key="1">
    <source>
        <dbReference type="SAM" id="MobiDB-lite"/>
    </source>
</evidence>